<reference evidence="5 6" key="1">
    <citation type="submission" date="2018-06" db="EMBL/GenBank/DDBJ databases">
        <authorList>
            <consortium name="Pathogen Informatics"/>
            <person name="Doyle S."/>
        </authorList>
    </citation>
    <scope>NUCLEOTIDE SEQUENCE [LARGE SCALE GENOMIC DNA]</scope>
    <source>
        <strain evidence="5 6">NCTC5050</strain>
    </source>
</reference>
<dbReference type="InterPro" id="IPR036381">
    <property type="entry name" value="Tus_dom1"/>
</dbReference>
<dbReference type="GO" id="GO:0005737">
    <property type="term" value="C:cytoplasm"/>
    <property type="evidence" value="ECO:0007669"/>
    <property type="project" value="InterPro"/>
</dbReference>
<dbReference type="EMBL" id="UGLZ01000005">
    <property type="protein sequence ID" value="STV26898.1"/>
    <property type="molecule type" value="Genomic_DNA"/>
</dbReference>
<dbReference type="InterPro" id="IPR036384">
    <property type="entry name" value="Tus_sf"/>
</dbReference>
<keyword evidence="1" id="KW-0963">Cytoplasm</keyword>
<evidence type="ECO:0000256" key="3">
    <source>
        <dbReference type="ARBA" id="ARBA00023125"/>
    </source>
</evidence>
<proteinExistence type="predicted"/>
<evidence type="ECO:0000256" key="2">
    <source>
        <dbReference type="ARBA" id="ARBA00022705"/>
    </source>
</evidence>
<keyword evidence="6" id="KW-1185">Reference proteome</keyword>
<dbReference type="Pfam" id="PF05472">
    <property type="entry name" value="Ter"/>
    <property type="match status" value="1"/>
</dbReference>
<dbReference type="Proteomes" id="UP000255382">
    <property type="component" value="Unassembled WGS sequence"/>
</dbReference>
<feature type="region of interest" description="Disordered" evidence="4">
    <location>
        <begin position="78"/>
        <end position="99"/>
    </location>
</feature>
<evidence type="ECO:0000313" key="5">
    <source>
        <dbReference type="EMBL" id="STV26898.1"/>
    </source>
</evidence>
<evidence type="ECO:0000313" key="6">
    <source>
        <dbReference type="Proteomes" id="UP000255382"/>
    </source>
</evidence>
<evidence type="ECO:0000256" key="1">
    <source>
        <dbReference type="ARBA" id="ARBA00022490"/>
    </source>
</evidence>
<sequence>MASYDLVERLNNTFRQIELELQALQQALSDCRLLAGRVFELPAIGKDAEHDPLATIPVVQHIGKTALARAPAPLQPSVYPAAIGKPQQQGRRTPAGGLSACRLPPRSSRICWRVFSISMP</sequence>
<name>A0A378B1A7_KLEPO</name>
<keyword evidence="3" id="KW-0238">DNA-binding</keyword>
<dbReference type="GO" id="GO:0003677">
    <property type="term" value="F:DNA binding"/>
    <property type="evidence" value="ECO:0007669"/>
    <property type="project" value="UniProtKB-KW"/>
</dbReference>
<dbReference type="SUPFAM" id="SSF56596">
    <property type="entry name" value="Replication terminator protein (Tus)"/>
    <property type="match status" value="1"/>
</dbReference>
<dbReference type="AlphaFoldDB" id="A0A378B1A7"/>
<protein>
    <submittedName>
        <fullName evidence="5">DNA replication terminus site-binding protein</fullName>
    </submittedName>
</protein>
<dbReference type="InterPro" id="IPR008865">
    <property type="entry name" value="DNA_replication_term_site-bd"/>
</dbReference>
<evidence type="ECO:0000256" key="4">
    <source>
        <dbReference type="SAM" id="MobiDB-lite"/>
    </source>
</evidence>
<gene>
    <name evidence="5" type="primary">tus_2</name>
    <name evidence="5" type="ORF">NCTC5050_03976</name>
</gene>
<accession>A0A378B1A7</accession>
<keyword evidence="2" id="KW-0235">DNA replication</keyword>
<dbReference type="Gene3D" id="3.50.14.10">
    <property type="entry name" value="Replication terminator Tus, domain 1 superfamily/Replication terminator Tus"/>
    <property type="match status" value="1"/>
</dbReference>
<dbReference type="GO" id="GO:0006274">
    <property type="term" value="P:DNA replication termination"/>
    <property type="evidence" value="ECO:0007669"/>
    <property type="project" value="InterPro"/>
</dbReference>
<organism evidence="5 6">
    <name type="scientific">Klebsiella pneumoniae subsp. ozaenae</name>
    <dbReference type="NCBI Taxonomy" id="574"/>
    <lineage>
        <taxon>Bacteria</taxon>
        <taxon>Pseudomonadati</taxon>
        <taxon>Pseudomonadota</taxon>
        <taxon>Gammaproteobacteria</taxon>
        <taxon>Enterobacterales</taxon>
        <taxon>Enterobacteriaceae</taxon>
        <taxon>Klebsiella/Raoultella group</taxon>
        <taxon>Klebsiella</taxon>
        <taxon>Klebsiella pneumoniae complex</taxon>
    </lineage>
</organism>